<dbReference type="InterPro" id="IPR019137">
    <property type="entry name" value="Nck-associated_protein-1"/>
</dbReference>
<evidence type="ECO:0000313" key="3">
    <source>
        <dbReference type="Proteomes" id="UP001470230"/>
    </source>
</evidence>
<dbReference type="PANTHER" id="PTHR12093">
    <property type="entry name" value="NCK-ASSOCIATED PROTEIN 1"/>
    <property type="match status" value="1"/>
</dbReference>
<dbReference type="Proteomes" id="UP001470230">
    <property type="component" value="Unassembled WGS sequence"/>
</dbReference>
<organism evidence="2 3">
    <name type="scientific">Tritrichomonas musculus</name>
    <dbReference type="NCBI Taxonomy" id="1915356"/>
    <lineage>
        <taxon>Eukaryota</taxon>
        <taxon>Metamonada</taxon>
        <taxon>Parabasalia</taxon>
        <taxon>Tritrichomonadida</taxon>
        <taxon>Tritrichomonadidae</taxon>
        <taxon>Tritrichomonas</taxon>
    </lineage>
</organism>
<dbReference type="PANTHER" id="PTHR12093:SF10">
    <property type="entry name" value="MEMBRANE-ASSOCIATED PROTEIN HEM"/>
    <property type="match status" value="1"/>
</dbReference>
<comment type="similarity">
    <text evidence="1">Belongs to the HEM-1/HEM-2 family.</text>
</comment>
<evidence type="ECO:0000256" key="1">
    <source>
        <dbReference type="ARBA" id="ARBA00037947"/>
    </source>
</evidence>
<keyword evidence="3" id="KW-1185">Reference proteome</keyword>
<protein>
    <submittedName>
        <fullName evidence="2">Uncharacterized protein</fullName>
    </submittedName>
</protein>
<accession>A0ABR2IB74</accession>
<sequence>MKSMFDEIEICYQHINIILSKMNDIYLYVSDESEISKIFKEKSLVSSIQKIQTAIQSLDPLPKVNIPAKVIENEQIQFINKTIIYFLKYLQFVKNQILKYKEIAISTAFKSNQLLTIRFCHFIVIFSKIVFFLSKFPTCLQIILSLYAANKESRDQDAQLMLTAIECTNNQDMFISISLRPVKFFIQNIMSELANMIIAFNNNYTFEHFSIFYCEPPKIATLPSLEYIIMMNYTVIQDMFKITFKIFDGLIESNQALARSVFSESNSIYLSSNLLYKFDDKFFYSIFFQSEFSENILEQILDDLQKSNIQKIKYVLFLLNDYLNFAQFSFDFVMDNYVKLISLTNYAIYEIASHFTYHTLKSNKSDVAISQVTNSEFNYVLELLTTITDLIDLMNSKDDDIKRYYLFNLATNDLQFLIEGMKGFQLIDSQSNELLPIIDLEQYNLNEKSRFLPILYNELLRMSESLKIIDIEKYDSGEKYSFLPFNINAGRLLCYFSRNKQNSTCGFVNCVLEHLNTILLHISFVENSYSSYCNFSFLSNYAKSIVSERCKIGKDLSINNYGSLLRILEYLQYDKTISNEAKQTVVEQANFLINFTLTRVQSHCQSILSNAFPYMNTSFTSTPILETTFSSKAANGASKAPLVRIYDQNLSDVKKERQTAFIKNNFEIYDLFNRVLKTKKKENQISISDTLVSQFIKQLPIYAYHSMKQSRDSEIQNLSASDIKKANYALIEYFWPCFTIFNIPFKRVMYNSRLNQVMIPYDCNFLRQFNKFDGNVGLLKSVDQKLFTQYSNYLEDFLDKKMYQTILYQTANNGFFPSQCLSSAALRDIIDDFGPYFVFNLDIVLVNHISNSIINIYQNFLDNSSDVIAFLQKFKETSELPNLSEIEKILPICDEIIKLGAVVVIRRLLRSQSALSCEENLPGFMNVIAQGLKSSLDVLSVGSEGVVRLRSEERMLVELFGGSGGGSRNLFLAVDDEFAFVRPIIQKKNLQQHSNFSAFCFYMSLMLLDDQFNNIKCHQNIDAIDRNAHLFPMAMGAIIDCANVLFSCFDGNSVKYGLKEFFLAFSSVYTLRSQTPNSSETLDALIYLATLFPKYIRPLEYERIEEAFPLIEMTQILAENKNNQNPLA</sequence>
<gene>
    <name evidence="2" type="ORF">M9Y10_011830</name>
</gene>
<evidence type="ECO:0000313" key="2">
    <source>
        <dbReference type="EMBL" id="KAK8860166.1"/>
    </source>
</evidence>
<comment type="caution">
    <text evidence="2">The sequence shown here is derived from an EMBL/GenBank/DDBJ whole genome shotgun (WGS) entry which is preliminary data.</text>
</comment>
<reference evidence="2 3" key="1">
    <citation type="submission" date="2024-04" db="EMBL/GenBank/DDBJ databases">
        <title>Tritrichomonas musculus Genome.</title>
        <authorList>
            <person name="Alves-Ferreira E."/>
            <person name="Grigg M."/>
            <person name="Lorenzi H."/>
            <person name="Galac M."/>
        </authorList>
    </citation>
    <scope>NUCLEOTIDE SEQUENCE [LARGE SCALE GENOMIC DNA]</scope>
    <source>
        <strain evidence="2 3">EAF2021</strain>
    </source>
</reference>
<name>A0ABR2IB74_9EUKA</name>
<proteinExistence type="inferred from homology"/>
<dbReference type="EMBL" id="JAPFFF010000018">
    <property type="protein sequence ID" value="KAK8860166.1"/>
    <property type="molecule type" value="Genomic_DNA"/>
</dbReference>